<accession>A0ABN9SXD8</accession>
<evidence type="ECO:0000313" key="3">
    <source>
        <dbReference type="Proteomes" id="UP001189429"/>
    </source>
</evidence>
<dbReference type="EMBL" id="CAUYUJ010014114">
    <property type="protein sequence ID" value="CAK0837242.1"/>
    <property type="molecule type" value="Genomic_DNA"/>
</dbReference>
<sequence length="378" mass="41663">MRPARGDGAMQRLLRLVSSTAATLAPQAQPVELSMLAWAFATLLQAPKTLLIAIANEATQKIEYFSDKDISNTMWAFGKLEFRFDPWISAMVREVFGRLPGLRAQHVSNIAWALGNLMVKSENRVGLDCFRLLSEVATSVSGRMGDFDPQALSNIAWSITRLGMSGWGGGVFMDRLAVEVREKLGKFPSLDITNVAYALAKVGRPLPELVQAMRHESAGRLQEFSSGEVARLTWSFSQLGGLESGWLDAATRRFLERGGPRRPEEGELRPGHRRRPARGGGGLVQVVALVRGRHVGLFAQVRRAARRRAPLGPVPARLRLRSRREDGREFEYRVLAVSSSGGGLQPCGSRAEGLHRPRDHGAVDRAARRHHCGRPGHM</sequence>
<evidence type="ECO:0000256" key="1">
    <source>
        <dbReference type="SAM" id="MobiDB-lite"/>
    </source>
</evidence>
<proteinExistence type="predicted"/>
<feature type="compositionally biased region" description="Basic and acidic residues" evidence="1">
    <location>
        <begin position="257"/>
        <end position="270"/>
    </location>
</feature>
<dbReference type="InterPro" id="IPR050870">
    <property type="entry name" value="FAST_kinase"/>
</dbReference>
<organism evidence="2 3">
    <name type="scientific">Prorocentrum cordatum</name>
    <dbReference type="NCBI Taxonomy" id="2364126"/>
    <lineage>
        <taxon>Eukaryota</taxon>
        <taxon>Sar</taxon>
        <taxon>Alveolata</taxon>
        <taxon>Dinophyceae</taxon>
        <taxon>Prorocentrales</taxon>
        <taxon>Prorocentraceae</taxon>
        <taxon>Prorocentrum</taxon>
    </lineage>
</organism>
<name>A0ABN9SXD8_9DINO</name>
<dbReference type="PANTHER" id="PTHR21228:SF40">
    <property type="entry name" value="LD45607P"/>
    <property type="match status" value="1"/>
</dbReference>
<dbReference type="Proteomes" id="UP001189429">
    <property type="component" value="Unassembled WGS sequence"/>
</dbReference>
<evidence type="ECO:0000313" key="2">
    <source>
        <dbReference type="EMBL" id="CAK0837242.1"/>
    </source>
</evidence>
<feature type="region of interest" description="Disordered" evidence="1">
    <location>
        <begin position="257"/>
        <end position="280"/>
    </location>
</feature>
<gene>
    <name evidence="2" type="ORF">PCOR1329_LOCUS33497</name>
</gene>
<dbReference type="PANTHER" id="PTHR21228">
    <property type="entry name" value="FAST LEU-RICH DOMAIN-CONTAINING"/>
    <property type="match status" value="1"/>
</dbReference>
<protein>
    <submittedName>
        <fullName evidence="2">Uncharacterized protein</fullName>
    </submittedName>
</protein>
<comment type="caution">
    <text evidence="2">The sequence shown here is derived from an EMBL/GenBank/DDBJ whole genome shotgun (WGS) entry which is preliminary data.</text>
</comment>
<keyword evidence="3" id="KW-1185">Reference proteome</keyword>
<reference evidence="2" key="1">
    <citation type="submission" date="2023-10" db="EMBL/GenBank/DDBJ databases">
        <authorList>
            <person name="Chen Y."/>
            <person name="Shah S."/>
            <person name="Dougan E. K."/>
            <person name="Thang M."/>
            <person name="Chan C."/>
        </authorList>
    </citation>
    <scope>NUCLEOTIDE SEQUENCE [LARGE SCALE GENOMIC DNA]</scope>
</reference>